<evidence type="ECO:0000256" key="2">
    <source>
        <dbReference type="ARBA" id="ARBA00004370"/>
    </source>
</evidence>
<evidence type="ECO:0000259" key="11">
    <source>
        <dbReference type="Pfam" id="PF01494"/>
    </source>
</evidence>
<evidence type="ECO:0000256" key="1">
    <source>
        <dbReference type="ARBA" id="ARBA00001974"/>
    </source>
</evidence>
<evidence type="ECO:0000256" key="3">
    <source>
        <dbReference type="ARBA" id="ARBA00007992"/>
    </source>
</evidence>
<comment type="cofactor">
    <cofactor evidence="1">
        <name>FAD</name>
        <dbReference type="ChEBI" id="CHEBI:57692"/>
    </cofactor>
</comment>
<comment type="subcellular location">
    <subcellularLocation>
        <location evidence="2">Membrane</location>
    </subcellularLocation>
</comment>
<dbReference type="GO" id="GO:0071949">
    <property type="term" value="F:FAD binding"/>
    <property type="evidence" value="ECO:0007669"/>
    <property type="project" value="InterPro"/>
</dbReference>
<evidence type="ECO:0000313" key="13">
    <source>
        <dbReference type="Proteomes" id="UP001187734"/>
    </source>
</evidence>
<dbReference type="Pfam" id="PF01494">
    <property type="entry name" value="FAD_binding_3"/>
    <property type="match status" value="1"/>
</dbReference>
<dbReference type="Gene3D" id="3.50.50.60">
    <property type="entry name" value="FAD/NAD(P)-binding domain"/>
    <property type="match status" value="1"/>
</dbReference>
<keyword evidence="10" id="KW-0472">Membrane</keyword>
<dbReference type="InterPro" id="IPR036188">
    <property type="entry name" value="FAD/NAD-bd_sf"/>
</dbReference>
<keyword evidence="13" id="KW-1185">Reference proteome</keyword>
<dbReference type="GO" id="GO:0016020">
    <property type="term" value="C:membrane"/>
    <property type="evidence" value="ECO:0007669"/>
    <property type="project" value="UniProtKB-SubCell"/>
</dbReference>
<dbReference type="SUPFAM" id="SSF51905">
    <property type="entry name" value="FAD/NAD(P)-binding domain"/>
    <property type="match status" value="1"/>
</dbReference>
<dbReference type="PRINTS" id="PR00420">
    <property type="entry name" value="RNGMNOXGNASE"/>
</dbReference>
<dbReference type="Proteomes" id="UP001187734">
    <property type="component" value="Unassembled WGS sequence"/>
</dbReference>
<keyword evidence="8" id="KW-0560">Oxidoreductase</keyword>
<evidence type="ECO:0000256" key="7">
    <source>
        <dbReference type="ARBA" id="ARBA00022989"/>
    </source>
</evidence>
<evidence type="ECO:0000256" key="5">
    <source>
        <dbReference type="ARBA" id="ARBA00022692"/>
    </source>
</evidence>
<feature type="domain" description="FAD-binding" evidence="11">
    <location>
        <begin position="8"/>
        <end position="367"/>
    </location>
</feature>
<dbReference type="PANTHER" id="PTHR47356:SF2">
    <property type="entry name" value="FAD-BINDING DOMAIN-CONTAINING PROTEIN-RELATED"/>
    <property type="match status" value="1"/>
</dbReference>
<evidence type="ECO:0000256" key="10">
    <source>
        <dbReference type="ARBA" id="ARBA00023136"/>
    </source>
</evidence>
<organism evidence="12 13">
    <name type="scientific">Fusarium torulosum</name>
    <dbReference type="NCBI Taxonomy" id="33205"/>
    <lineage>
        <taxon>Eukaryota</taxon>
        <taxon>Fungi</taxon>
        <taxon>Dikarya</taxon>
        <taxon>Ascomycota</taxon>
        <taxon>Pezizomycotina</taxon>
        <taxon>Sordariomycetes</taxon>
        <taxon>Hypocreomycetidae</taxon>
        <taxon>Hypocreales</taxon>
        <taxon>Nectriaceae</taxon>
        <taxon>Fusarium</taxon>
    </lineage>
</organism>
<evidence type="ECO:0000256" key="4">
    <source>
        <dbReference type="ARBA" id="ARBA00022630"/>
    </source>
</evidence>
<dbReference type="InterPro" id="IPR050562">
    <property type="entry name" value="FAD_mOase_fung"/>
</dbReference>
<reference evidence="12" key="1">
    <citation type="submission" date="2018-03" db="EMBL/GenBank/DDBJ databases">
        <authorList>
            <person name="Guldener U."/>
        </authorList>
    </citation>
    <scope>NUCLEOTIDE SEQUENCE</scope>
</reference>
<dbReference type="PANTHER" id="PTHR47356">
    <property type="entry name" value="FAD-DEPENDENT MONOOXYGENASE ASQG-RELATED"/>
    <property type="match status" value="1"/>
</dbReference>
<gene>
    <name evidence="12" type="ORF">FTOL_12230</name>
</gene>
<comment type="caution">
    <text evidence="12">The sequence shown here is derived from an EMBL/GenBank/DDBJ whole genome shotgun (WGS) entry which is preliminary data.</text>
</comment>
<protein>
    <submittedName>
        <fullName evidence="12">Probable bikaverin cluster - monooxygenase</fullName>
    </submittedName>
</protein>
<evidence type="ECO:0000256" key="8">
    <source>
        <dbReference type="ARBA" id="ARBA00023002"/>
    </source>
</evidence>
<keyword evidence="5" id="KW-0812">Transmembrane</keyword>
<name>A0AAE8ML98_9HYPO</name>
<proteinExistence type="inferred from homology"/>
<dbReference type="AlphaFoldDB" id="A0AAE8ML98"/>
<evidence type="ECO:0000256" key="6">
    <source>
        <dbReference type="ARBA" id="ARBA00022827"/>
    </source>
</evidence>
<accession>A0AAE8ML98</accession>
<dbReference type="EMBL" id="ONZP01000570">
    <property type="protein sequence ID" value="SPJ87761.1"/>
    <property type="molecule type" value="Genomic_DNA"/>
</dbReference>
<keyword evidence="6" id="KW-0274">FAD</keyword>
<evidence type="ECO:0000313" key="12">
    <source>
        <dbReference type="EMBL" id="SPJ87761.1"/>
    </source>
</evidence>
<dbReference type="GO" id="GO:0004497">
    <property type="term" value="F:monooxygenase activity"/>
    <property type="evidence" value="ECO:0007669"/>
    <property type="project" value="UniProtKB-KW"/>
</dbReference>
<keyword evidence="4" id="KW-0285">Flavoprotein</keyword>
<keyword evidence="7" id="KW-1133">Transmembrane helix</keyword>
<evidence type="ECO:0000256" key="9">
    <source>
        <dbReference type="ARBA" id="ARBA00023033"/>
    </source>
</evidence>
<dbReference type="InterPro" id="IPR002938">
    <property type="entry name" value="FAD-bd"/>
</dbReference>
<sequence>MAIPKQHSQVVIVGGGIAGITLALMCEKLSINYVLLEARDSLKSDRGAGIGLQPNGLRILDQLGLVDEIEEATIPITKCFSYDGDCNLMSISHALGSFRERIGYPFAFIERQQLLSIMTGRLQRMDCIRTSARVSYISESAKHVVVTTTSGEAYTGDIVIGADGVRSAVRRHIDVSLSDKSSDEYFNVGFSTVYGMSPPTNGIAPGERFAVYRKSETVLGFTGKGGVIFWFVFENLNHYVPLSQAKRYTEADAEDLCKKVFKVQCTPSLEFEAIYKNRIAAMRTPVEEGIATTWHTDRSVIVGDAACKTTPAGGQGANQAMESCAVLINKLMEVYRSQDGISHDSFQVALASYAQEREQSATMTMERSQMICNSLFCLQDPAVLKDIMNLSEDEFILRAFMGLSTAPVLNDVELTARGQFYSTAVETVKQEMKNRLNGKT</sequence>
<comment type="similarity">
    <text evidence="3">Belongs to the paxM FAD-dependent monooxygenase family.</text>
</comment>
<keyword evidence="9 12" id="KW-0503">Monooxygenase</keyword>